<dbReference type="RefSeq" id="WP_344827588.1">
    <property type="nucleotide sequence ID" value="NZ_BAABEZ010000024.1"/>
</dbReference>
<evidence type="ECO:0000313" key="2">
    <source>
        <dbReference type="Proteomes" id="UP001501410"/>
    </source>
</evidence>
<sequence>MSKLRNIIPDQKTGSKTGARARVRCVNEHAAAQLYRLAAKRLLSVNNWGRISGTDEDSFLLTGNKGEPIDTATPELGQLIRIKLPAPGNGSGGGYDWVRIEAIEAEGNEHTPIESIAIRVRPVSAPVNKEPHTAHFYTTEATSTFCLLRRRKEVWAMEFGRNEVANTHVPLLTALRNLAIAIGAWMGFAHVRWKSLMKGLLRTG</sequence>
<dbReference type="EMBL" id="BAABEZ010000024">
    <property type="protein sequence ID" value="GAA4457611.1"/>
    <property type="molecule type" value="Genomic_DNA"/>
</dbReference>
<proteinExistence type="predicted"/>
<protein>
    <submittedName>
        <fullName evidence="1">Uncharacterized protein</fullName>
    </submittedName>
</protein>
<reference evidence="2" key="1">
    <citation type="journal article" date="2019" name="Int. J. Syst. Evol. Microbiol.">
        <title>The Global Catalogue of Microorganisms (GCM) 10K type strain sequencing project: providing services to taxonomists for standard genome sequencing and annotation.</title>
        <authorList>
            <consortium name="The Broad Institute Genomics Platform"/>
            <consortium name="The Broad Institute Genome Sequencing Center for Infectious Disease"/>
            <person name="Wu L."/>
            <person name="Ma J."/>
        </authorList>
    </citation>
    <scope>NUCLEOTIDE SEQUENCE [LARGE SCALE GENOMIC DNA]</scope>
    <source>
        <strain evidence="2">JCM 31921</strain>
    </source>
</reference>
<dbReference type="Proteomes" id="UP001501410">
    <property type="component" value="Unassembled WGS sequence"/>
</dbReference>
<evidence type="ECO:0000313" key="1">
    <source>
        <dbReference type="EMBL" id="GAA4457611.1"/>
    </source>
</evidence>
<keyword evidence="2" id="KW-1185">Reference proteome</keyword>
<comment type="caution">
    <text evidence="1">The sequence shown here is derived from an EMBL/GenBank/DDBJ whole genome shotgun (WGS) entry which is preliminary data.</text>
</comment>
<accession>A0ABP8MZT6</accession>
<name>A0ABP8MZT6_9BACT</name>
<gene>
    <name evidence="1" type="ORF">GCM10023092_24590</name>
</gene>
<organism evidence="1 2">
    <name type="scientific">Rurimicrobium arvi</name>
    <dbReference type="NCBI Taxonomy" id="2049916"/>
    <lineage>
        <taxon>Bacteria</taxon>
        <taxon>Pseudomonadati</taxon>
        <taxon>Bacteroidota</taxon>
        <taxon>Chitinophagia</taxon>
        <taxon>Chitinophagales</taxon>
        <taxon>Chitinophagaceae</taxon>
        <taxon>Rurimicrobium</taxon>
    </lineage>
</organism>